<dbReference type="InterPro" id="IPR050558">
    <property type="entry name" value="PTS_Sugar-Specific_Components"/>
</dbReference>
<dbReference type="Gene3D" id="3.30.1360.60">
    <property type="entry name" value="Glucose permease domain IIB"/>
    <property type="match status" value="1"/>
</dbReference>
<dbReference type="Pfam" id="PF00367">
    <property type="entry name" value="PTS_EIIB"/>
    <property type="match status" value="1"/>
</dbReference>
<feature type="active site" description="Phosphocysteine intermediate; for EIIB activity" evidence="16">
    <location>
        <position position="30"/>
    </location>
</feature>
<keyword evidence="7 17" id="KW-0812">Transmembrane</keyword>
<protein>
    <recommendedName>
        <fullName evidence="14">PTS system sucrose-specific EIIBCA component</fullName>
        <ecNumber evidence="11">2.7.1.211</ecNumber>
    </recommendedName>
    <alternativeName>
        <fullName evidence="15">EIIBCA-Scr</fullName>
    </alternativeName>
</protein>
<feature type="transmembrane region" description="Helical" evidence="17">
    <location>
        <begin position="287"/>
        <end position="313"/>
    </location>
</feature>
<sequence length="632" mass="67447">MANKTQYKTLAKEIIQLIGGKENVNSLVHCVTRLRFKLKDEKKANDEAIKDLTGVITVVHSGGQYQVVIGDAVTDVYDEIMPKLGLKAANNNEDTADKGNIFNRLVSLISSLFMPTLGVMSGAGILKGLLVLLTITKVVSQNSGTYMILNAAGDALFYFLPVFIGFSAAKTFKMNSYLGGVVGAALVYPTLIAAYTAKKSIDFLGIHVRLMNYSQTLLPVLVAVYAMYWLQRGLKRILPKSLANIFVPAISLMIIVPFTFLLVGPITQGASVALSDVIIAIYQKVPVLAGFILAGIWQGAIIFGLHWAFIPIFINNMMTKGADPINAMLYCTLFGQVGAALAMALKAKDAKFKEIAFPAVVSGFLGITEPIIYGVTLPHKKAFGMASIGSAFGGAIAAFGSAHMYTMPGGGIFGLSCFINPKAGIDFSFICFVLSLVVAFTVSLILTFIFGDKVVPATKNKVRTAEFMDATIASPFTGKIIPLKELNDGVFSTGAVGKGIAVIPENGEVKAPFDGSVISVFPTKHAIALKSKSGVELLIHIGLDTVELKGKGFKQLVHDGDFVRKGDLLETVDLDLIKEAGYNLASPVIVTNPVNFDKVSSQTQGHVQAGDQLLLATVDQAKIEKDSSVSLA</sequence>
<dbReference type="GO" id="GO:0008982">
    <property type="term" value="F:protein-N(PI)-phosphohistidine-sugar phosphotransferase activity"/>
    <property type="evidence" value="ECO:0007669"/>
    <property type="project" value="InterPro"/>
</dbReference>
<dbReference type="Proteomes" id="UP001211566">
    <property type="component" value="Unassembled WGS sequence"/>
</dbReference>
<evidence type="ECO:0000256" key="7">
    <source>
        <dbReference type="ARBA" id="ARBA00022692"/>
    </source>
</evidence>
<dbReference type="SUPFAM" id="SSF55604">
    <property type="entry name" value="Glucose permease domain IIB"/>
    <property type="match status" value="1"/>
</dbReference>
<evidence type="ECO:0000256" key="2">
    <source>
        <dbReference type="ARBA" id="ARBA00022448"/>
    </source>
</evidence>
<evidence type="ECO:0000256" key="10">
    <source>
        <dbReference type="ARBA" id="ARBA00023136"/>
    </source>
</evidence>
<dbReference type="InterPro" id="IPR011297">
    <property type="entry name" value="PTS_IIABC_b_glu"/>
</dbReference>
<dbReference type="InterPro" id="IPR013013">
    <property type="entry name" value="PTS_EIIC_1"/>
</dbReference>
<dbReference type="PROSITE" id="PS51098">
    <property type="entry name" value="PTS_EIIB_TYPE_1"/>
    <property type="match status" value="1"/>
</dbReference>
<feature type="domain" description="PTS EIIB type-1" evidence="19">
    <location>
        <begin position="8"/>
        <end position="90"/>
    </location>
</feature>
<dbReference type="RefSeq" id="WP_269254077.1">
    <property type="nucleotide sequence ID" value="NZ_JAKHEY010000004.1"/>
</dbReference>
<dbReference type="Pfam" id="PF02378">
    <property type="entry name" value="PTS_EIIC"/>
    <property type="match status" value="1"/>
</dbReference>
<evidence type="ECO:0000256" key="9">
    <source>
        <dbReference type="ARBA" id="ARBA00022989"/>
    </source>
</evidence>
<comment type="function">
    <text evidence="12">The phosphoenolpyruvate-dependent sugar phosphotransferase system (sugar PTS), a major carbohydrate active transport system, catalyzes the phosphorylation of incoming sugar substrates concomitantly with their translocation across the cell membrane. This system is involved in sucrose transport.</text>
</comment>
<evidence type="ECO:0000256" key="15">
    <source>
        <dbReference type="ARBA" id="ARBA00081008"/>
    </source>
</evidence>
<gene>
    <name evidence="21" type="ORF">L2772_02235</name>
    <name evidence="22" type="ORF">L2Z99_04120</name>
</gene>
<evidence type="ECO:0000256" key="5">
    <source>
        <dbReference type="ARBA" id="ARBA00022679"/>
    </source>
</evidence>
<reference evidence="22" key="1">
    <citation type="submission" date="2022-01" db="EMBL/GenBank/DDBJ databases">
        <title>STING isolate genome collection.</title>
        <authorList>
            <person name="France M."/>
            <person name="Rutt L."/>
            <person name="Humphrys M."/>
            <person name="Ravel J."/>
        </authorList>
    </citation>
    <scope>NUCLEOTIDE SEQUENCE</scope>
    <source>
        <strain evidence="22">C0081E5</strain>
    </source>
</reference>
<dbReference type="FunFam" id="3.30.1360.60:FF:000001">
    <property type="entry name" value="PTS system glucose-specific IIBC component PtsG"/>
    <property type="match status" value="1"/>
</dbReference>
<dbReference type="GO" id="GO:0005886">
    <property type="term" value="C:plasma membrane"/>
    <property type="evidence" value="ECO:0007669"/>
    <property type="project" value="UniProtKB-SubCell"/>
</dbReference>
<dbReference type="GO" id="GO:0015771">
    <property type="term" value="P:trehalose transport"/>
    <property type="evidence" value="ECO:0007669"/>
    <property type="project" value="TreeGrafter"/>
</dbReference>
<keyword evidence="9 17" id="KW-1133">Transmembrane helix</keyword>
<feature type="transmembrane region" description="Helical" evidence="17">
    <location>
        <begin position="325"/>
        <end position="343"/>
    </location>
</feature>
<feature type="transmembrane region" description="Helical" evidence="17">
    <location>
        <begin position="382"/>
        <end position="407"/>
    </location>
</feature>
<feature type="transmembrane region" description="Helical" evidence="17">
    <location>
        <begin position="355"/>
        <end position="375"/>
    </location>
</feature>
<organism evidence="22 24">
    <name type="scientific">Lactobacillus mulieris</name>
    <dbReference type="NCBI Taxonomy" id="2508708"/>
    <lineage>
        <taxon>Bacteria</taxon>
        <taxon>Bacillati</taxon>
        <taxon>Bacillota</taxon>
        <taxon>Bacilli</taxon>
        <taxon>Lactobacillales</taxon>
        <taxon>Lactobacillaceae</taxon>
        <taxon>Lactobacillus</taxon>
    </lineage>
</organism>
<evidence type="ECO:0000256" key="4">
    <source>
        <dbReference type="ARBA" id="ARBA00022597"/>
    </source>
</evidence>
<dbReference type="PANTHER" id="PTHR30175">
    <property type="entry name" value="PHOSPHOTRANSFERASE SYSTEM TRANSPORT PROTEIN"/>
    <property type="match status" value="1"/>
</dbReference>
<evidence type="ECO:0000256" key="14">
    <source>
        <dbReference type="ARBA" id="ARBA00074554"/>
    </source>
</evidence>
<evidence type="ECO:0000256" key="8">
    <source>
        <dbReference type="ARBA" id="ARBA00022777"/>
    </source>
</evidence>
<keyword evidence="10 17" id="KW-0472">Membrane</keyword>
<evidence type="ECO:0000259" key="20">
    <source>
        <dbReference type="PROSITE" id="PS51103"/>
    </source>
</evidence>
<keyword evidence="2" id="KW-0813">Transport</keyword>
<feature type="domain" description="PTS EIIA type-1" evidence="18">
    <location>
        <begin position="488"/>
        <end position="592"/>
    </location>
</feature>
<keyword evidence="23" id="KW-1185">Reference proteome</keyword>
<dbReference type="EMBL" id="JAKHEY010000004">
    <property type="protein sequence ID" value="MCZ9678268.1"/>
    <property type="molecule type" value="Genomic_DNA"/>
</dbReference>
<dbReference type="CDD" id="cd00212">
    <property type="entry name" value="PTS_IIB_glc"/>
    <property type="match status" value="1"/>
</dbReference>
<evidence type="ECO:0000256" key="13">
    <source>
        <dbReference type="ARBA" id="ARBA00048931"/>
    </source>
</evidence>
<dbReference type="InterPro" id="IPR003352">
    <property type="entry name" value="PTS_EIIC"/>
</dbReference>
<dbReference type="EMBL" id="JAKHPW010000001">
    <property type="protein sequence ID" value="MCZ3621686.1"/>
    <property type="molecule type" value="Genomic_DNA"/>
</dbReference>
<evidence type="ECO:0000259" key="19">
    <source>
        <dbReference type="PROSITE" id="PS51098"/>
    </source>
</evidence>
<dbReference type="FunFam" id="2.70.70.10:FF:000001">
    <property type="entry name" value="PTS system glucose-specific IIA component"/>
    <property type="match status" value="1"/>
</dbReference>
<dbReference type="Gene3D" id="2.70.70.10">
    <property type="entry name" value="Glucose Permease (Domain IIA)"/>
    <property type="match status" value="1"/>
</dbReference>
<keyword evidence="6" id="KW-0598">Phosphotransferase system</keyword>
<dbReference type="PROSITE" id="PS51093">
    <property type="entry name" value="PTS_EIIA_TYPE_1"/>
    <property type="match status" value="1"/>
</dbReference>
<dbReference type="InterPro" id="IPR001127">
    <property type="entry name" value="PTS_EIIA_1_perm"/>
</dbReference>
<comment type="caution">
    <text evidence="22">The sequence shown here is derived from an EMBL/GenBank/DDBJ whole genome shotgun (WGS) entry which is preliminary data.</text>
</comment>
<dbReference type="GO" id="GO:0016301">
    <property type="term" value="F:kinase activity"/>
    <property type="evidence" value="ECO:0007669"/>
    <property type="project" value="UniProtKB-KW"/>
</dbReference>
<dbReference type="EC" id="2.7.1.211" evidence="11"/>
<name>A0AAW5WYN2_9LACO</name>
<dbReference type="PANTHER" id="PTHR30175:SF1">
    <property type="entry name" value="PTS SYSTEM ARBUTIN-, CELLOBIOSE-, AND SALICIN-SPECIFIC EIIBC COMPONENT-RELATED"/>
    <property type="match status" value="1"/>
</dbReference>
<feature type="transmembrane region" description="Helical" evidence="17">
    <location>
        <begin position="242"/>
        <end position="267"/>
    </location>
</feature>
<dbReference type="InterPro" id="IPR011055">
    <property type="entry name" value="Dup_hybrid_motif"/>
</dbReference>
<evidence type="ECO:0000256" key="6">
    <source>
        <dbReference type="ARBA" id="ARBA00022683"/>
    </source>
</evidence>
<evidence type="ECO:0000313" key="24">
    <source>
        <dbReference type="Proteomes" id="UP001211566"/>
    </source>
</evidence>
<evidence type="ECO:0000256" key="17">
    <source>
        <dbReference type="SAM" id="Phobius"/>
    </source>
</evidence>
<keyword evidence="8" id="KW-0418">Kinase</keyword>
<dbReference type="SUPFAM" id="SSF51261">
    <property type="entry name" value="Duplicated hybrid motif"/>
    <property type="match status" value="1"/>
</dbReference>
<comment type="subcellular location">
    <subcellularLocation>
        <location evidence="1">Cell membrane</location>
        <topology evidence="1">Multi-pass membrane protein</topology>
    </subcellularLocation>
</comment>
<keyword evidence="5 22" id="KW-0808">Transferase</keyword>
<dbReference type="Pfam" id="PF00358">
    <property type="entry name" value="PTS_EIIA_1"/>
    <property type="match status" value="1"/>
</dbReference>
<dbReference type="PROSITE" id="PS01035">
    <property type="entry name" value="PTS_EIIB_TYPE_1_CYS"/>
    <property type="match status" value="1"/>
</dbReference>
<evidence type="ECO:0000256" key="3">
    <source>
        <dbReference type="ARBA" id="ARBA00022475"/>
    </source>
</evidence>
<feature type="transmembrane region" description="Helical" evidence="17">
    <location>
        <begin position="146"/>
        <end position="166"/>
    </location>
</feature>
<dbReference type="PROSITE" id="PS00371">
    <property type="entry name" value="PTS_EIIA_TYPE_1_HIS"/>
    <property type="match status" value="1"/>
</dbReference>
<evidence type="ECO:0000256" key="11">
    <source>
        <dbReference type="ARBA" id="ARBA00044053"/>
    </source>
</evidence>
<dbReference type="Proteomes" id="UP001211420">
    <property type="component" value="Unassembled WGS sequence"/>
</dbReference>
<dbReference type="PROSITE" id="PS51103">
    <property type="entry name" value="PTS_EIIC_TYPE_1"/>
    <property type="match status" value="1"/>
</dbReference>
<feature type="transmembrane region" description="Helical" evidence="17">
    <location>
        <begin position="105"/>
        <end position="126"/>
    </location>
</feature>
<proteinExistence type="predicted"/>
<feature type="domain" description="PTS EIIC type-1" evidence="20">
    <location>
        <begin position="120"/>
        <end position="466"/>
    </location>
</feature>
<dbReference type="InterPro" id="IPR001996">
    <property type="entry name" value="PTS_IIB_1"/>
</dbReference>
<dbReference type="NCBIfam" id="TIGR00830">
    <property type="entry name" value="PTBA"/>
    <property type="match status" value="1"/>
</dbReference>
<evidence type="ECO:0000256" key="1">
    <source>
        <dbReference type="ARBA" id="ARBA00004651"/>
    </source>
</evidence>
<keyword evidence="4" id="KW-0762">Sugar transport</keyword>
<dbReference type="AlphaFoldDB" id="A0AAW5WYN2"/>
<feature type="transmembrane region" description="Helical" evidence="17">
    <location>
        <begin position="427"/>
        <end position="451"/>
    </location>
</feature>
<evidence type="ECO:0000313" key="23">
    <source>
        <dbReference type="Proteomes" id="UP001211420"/>
    </source>
</evidence>
<comment type="catalytic activity">
    <reaction evidence="13">
        <text>N(pros)-phospho-L-histidyl-[protein](out) + sucrose = sucrose 6(G)-phosphate(in) + L-histidyl-[protein]</text>
        <dbReference type="Rhea" id="RHEA:49236"/>
        <dbReference type="Rhea" id="RHEA-COMP:9745"/>
        <dbReference type="Rhea" id="RHEA-COMP:9746"/>
        <dbReference type="ChEBI" id="CHEBI:17992"/>
        <dbReference type="ChEBI" id="CHEBI:29979"/>
        <dbReference type="ChEBI" id="CHEBI:64837"/>
        <dbReference type="ChEBI" id="CHEBI:91002"/>
        <dbReference type="EC" id="2.7.1.211"/>
    </reaction>
</comment>
<keyword evidence="3" id="KW-1003">Cell membrane</keyword>
<evidence type="ECO:0000256" key="12">
    <source>
        <dbReference type="ARBA" id="ARBA00045139"/>
    </source>
</evidence>
<evidence type="ECO:0000313" key="21">
    <source>
        <dbReference type="EMBL" id="MCZ3621686.1"/>
    </source>
</evidence>
<accession>A0AAW5WYN2</accession>
<feature type="transmembrane region" description="Helical" evidence="17">
    <location>
        <begin position="178"/>
        <end position="198"/>
    </location>
</feature>
<dbReference type="GO" id="GO:0009401">
    <property type="term" value="P:phosphoenolpyruvate-dependent sugar phosphotransferase system"/>
    <property type="evidence" value="ECO:0007669"/>
    <property type="project" value="UniProtKB-KW"/>
</dbReference>
<dbReference type="NCBIfam" id="TIGR01995">
    <property type="entry name" value="PTS-II-ABC-beta"/>
    <property type="match status" value="1"/>
</dbReference>
<dbReference type="InterPro" id="IPR018113">
    <property type="entry name" value="PTrfase_EIIB_Cys"/>
</dbReference>
<evidence type="ECO:0000256" key="16">
    <source>
        <dbReference type="PROSITE-ProRule" id="PRU00421"/>
    </source>
</evidence>
<dbReference type="GO" id="GO:0090589">
    <property type="term" value="F:protein-phosphocysteine-trehalose phosphotransferase system transporter activity"/>
    <property type="evidence" value="ECO:0007669"/>
    <property type="project" value="TreeGrafter"/>
</dbReference>
<dbReference type="InterPro" id="IPR036878">
    <property type="entry name" value="Glu_permease_IIB"/>
</dbReference>
<evidence type="ECO:0000313" key="22">
    <source>
        <dbReference type="EMBL" id="MCZ9678268.1"/>
    </source>
</evidence>
<feature type="transmembrane region" description="Helical" evidence="17">
    <location>
        <begin position="210"/>
        <end position="230"/>
    </location>
</feature>
<reference evidence="21 23" key="2">
    <citation type="submission" date="2022-01" db="EMBL/GenBank/DDBJ databases">
        <title>VMRC isolate genome collection.</title>
        <authorList>
            <person name="France M."/>
            <person name="Rutt L."/>
            <person name="Humphrys M."/>
            <person name="Ravel J."/>
        </authorList>
    </citation>
    <scope>NUCLEOTIDE SEQUENCE [LARGE SCALE GENOMIC DNA]</scope>
    <source>
        <strain evidence="21 23">C0172B4</strain>
    </source>
</reference>
<evidence type="ECO:0000259" key="18">
    <source>
        <dbReference type="PROSITE" id="PS51093"/>
    </source>
</evidence>